<reference evidence="2 3" key="1">
    <citation type="submission" date="2016-07" db="EMBL/GenBank/DDBJ databases">
        <title>High microdiversification within the ubiquitous acI lineage of Actinobacteria.</title>
        <authorList>
            <person name="Neuenschwander S.M."/>
            <person name="Salcher M."/>
            <person name="Ghai R."/>
            <person name="Pernthaler J."/>
        </authorList>
    </citation>
    <scope>NUCLEOTIDE SEQUENCE [LARGE SCALE GENOMIC DNA]</scope>
    <source>
        <strain evidence="2">MMS-21-160</strain>
    </source>
</reference>
<dbReference type="EMBL" id="CP016771">
    <property type="protein sequence ID" value="ASY13794.1"/>
    <property type="molecule type" value="Genomic_DNA"/>
</dbReference>
<dbReference type="AlphaFoldDB" id="A0A249KAG8"/>
<evidence type="ECO:0000256" key="1">
    <source>
        <dbReference type="SAM" id="SignalP"/>
    </source>
</evidence>
<dbReference type="OrthoDB" id="9940558at2"/>
<organism evidence="2 3">
    <name type="scientific">Candidatus Nanopelagicus hibericus</name>
    <dbReference type="NCBI Taxonomy" id="1884915"/>
    <lineage>
        <taxon>Bacteria</taxon>
        <taxon>Bacillati</taxon>
        <taxon>Actinomycetota</taxon>
        <taxon>Actinomycetes</taxon>
        <taxon>Candidatus Nanopelagicales</taxon>
        <taxon>Candidatus Nanopelagicaceae</taxon>
        <taxon>Candidatus Nanopelagicus</taxon>
    </lineage>
</organism>
<accession>A0A249KAG8</accession>
<gene>
    <name evidence="2" type="ORF">B1s21160_05710</name>
</gene>
<feature type="chain" id="PRO_5012670666" evidence="1">
    <location>
        <begin position="31"/>
        <end position="620"/>
    </location>
</feature>
<protein>
    <submittedName>
        <fullName evidence="2">Uncharacterized protein</fullName>
    </submittedName>
</protein>
<dbReference type="Proteomes" id="UP000217171">
    <property type="component" value="Chromosome"/>
</dbReference>
<keyword evidence="1" id="KW-0732">Signal</keyword>
<dbReference type="KEGG" id="nhi:B1s21160_05710"/>
<sequence>MSTTTNFKRIALVAVAALGLSIVSVVPSNAAVVGAVAVTTVNGAIDVNSAGYARSDSTTAATINLSAFTNAGTIDTILVKFTPGTFPTGSATFDTRSLRIVALDTASATGVVTTLKGNSGTGQTVDVTGTYTHGSDSASVGNGGVGLLTNAGVGTLGGKFGVFLDSAMVKTAGTYTIDYSIQVYGVGNGGSAATGERLDLAKSGTMSIVVTTAGTTTGTVVGAAATSSAVMYGGATFPTGTVIDSTTVTAVNTPSTSTAAAVIRVTQLTAAGLVARESITATSTIGNIGLCGGTIGKSVIIQATSDGVDDVCIYPDGTAGASAVTLKTASVTFANRTVTFYGTTAATITATVLATTIGSSSVNAILAVAKDSLGTNIRSADAVYAYSDAVTIINTGTAPAGTSCGSYSSTYGGYLCPLTGSNNGTANITIRNASTSTLATVSSTAVAIKVNTAAVASVKLEFDKASYAPGEAAWIIVRPLDATGAAVGATTVTNALTTAGITSTVAFGNGSTASETLAAVLSPAVSSKVAAIDGYASATAIAIYRVYMPAAGGTVKIEATGGTGLPSAGRVALSATATVTDNGAAALAAVTALATTVASLKTLITTLTNLVLKIQKKVKA</sequence>
<dbReference type="RefSeq" id="WP_095672765.1">
    <property type="nucleotide sequence ID" value="NZ_CP016771.1"/>
</dbReference>
<feature type="signal peptide" evidence="1">
    <location>
        <begin position="1"/>
        <end position="30"/>
    </location>
</feature>
<name>A0A249KAG8_9ACTN</name>
<evidence type="ECO:0000313" key="3">
    <source>
        <dbReference type="Proteomes" id="UP000217171"/>
    </source>
</evidence>
<keyword evidence="3" id="KW-1185">Reference proteome</keyword>
<proteinExistence type="predicted"/>
<evidence type="ECO:0000313" key="2">
    <source>
        <dbReference type="EMBL" id="ASY13794.1"/>
    </source>
</evidence>